<sequence>MPVPGKFADATKGTSVASLAARKLLPFKLAVRLPMMTGVGLSGFRIAFTRNLGAWVGRTIPIVGEVLLAKDAVLIMRNTLSTYNRLVKPLIGCLDERRDLGPA</sequence>
<dbReference type="KEGG" id="bte:BTH_II2075"/>
<accession>Q2T3I6</accession>
<dbReference type="Pfam" id="PF26636">
    <property type="entry name" value="DUF8209"/>
    <property type="match status" value="1"/>
</dbReference>
<evidence type="ECO:0000313" key="1">
    <source>
        <dbReference type="EMBL" id="ABC35568.1"/>
    </source>
</evidence>
<dbReference type="InterPro" id="IPR058522">
    <property type="entry name" value="DUF8209"/>
</dbReference>
<dbReference type="AlphaFoldDB" id="Q2T3I6"/>
<gene>
    <name evidence="1" type="ordered locus">BTH_II2075</name>
</gene>
<evidence type="ECO:0000313" key="2">
    <source>
        <dbReference type="Proteomes" id="UP000001930"/>
    </source>
</evidence>
<dbReference type="EMBL" id="CP000085">
    <property type="protein sequence ID" value="ABC35568.1"/>
    <property type="molecule type" value="Genomic_DNA"/>
</dbReference>
<reference evidence="1 2" key="1">
    <citation type="journal article" date="2005" name="BMC Genomics">
        <title>Bacterial genome adaptation to niches: divergence of the potential virulence genes in three Burkholderia species of different survival strategies.</title>
        <authorList>
            <person name="Kim H.S."/>
            <person name="Schell M.A."/>
            <person name="Yu Y."/>
            <person name="Ulrich R.L."/>
            <person name="Sarria S.H."/>
            <person name="Nierman W.C."/>
            <person name="DeShazer D."/>
        </authorList>
    </citation>
    <scope>NUCLEOTIDE SEQUENCE [LARGE SCALE GENOMIC DNA]</scope>
    <source>
        <strain evidence="2">ATCC 700388 / DSM 13276 / CCUG 48851 / CIP 106301 / E264</strain>
    </source>
</reference>
<organism evidence="1 2">
    <name type="scientific">Burkholderia thailandensis (strain ATCC 700388 / DSM 13276 / CCUG 48851 / CIP 106301 / E264)</name>
    <dbReference type="NCBI Taxonomy" id="271848"/>
    <lineage>
        <taxon>Bacteria</taxon>
        <taxon>Pseudomonadati</taxon>
        <taxon>Pseudomonadota</taxon>
        <taxon>Betaproteobacteria</taxon>
        <taxon>Burkholderiales</taxon>
        <taxon>Burkholderiaceae</taxon>
        <taxon>Burkholderia</taxon>
        <taxon>pseudomallei group</taxon>
    </lineage>
</organism>
<protein>
    <submittedName>
        <fullName evidence="1">Uncharacterized protein</fullName>
    </submittedName>
</protein>
<dbReference type="HOGENOM" id="CLU_145939_0_0_4"/>
<name>Q2T3I6_BURTA</name>
<proteinExistence type="predicted"/>
<keyword evidence="2" id="KW-1185">Reference proteome</keyword>
<dbReference type="Proteomes" id="UP000001930">
    <property type="component" value="Chromosome II"/>
</dbReference>